<proteinExistence type="predicted"/>
<sequence>MSYSVRRSTADLMVRRCRSSIMPDFIFWRLLSSIHGLMRFRRLWLLIYVFEEVTGEYKILAADCRTLGFVQSFGVREWSGISL</sequence>
<protein>
    <submittedName>
        <fullName evidence="1">Uncharacterized protein</fullName>
    </submittedName>
</protein>
<reference evidence="1" key="1">
    <citation type="submission" date="2022-05" db="EMBL/GenBank/DDBJ databases">
        <title>The Musa troglodytarum L. genome provides insights into the mechanism of non-climacteric behaviour and enrichment of carotenoids.</title>
        <authorList>
            <person name="Wang J."/>
        </authorList>
    </citation>
    <scope>NUCLEOTIDE SEQUENCE</scope>
    <source>
        <tissue evidence="1">Leaf</tissue>
    </source>
</reference>
<dbReference type="AlphaFoldDB" id="A0A9E7GUD6"/>
<keyword evidence="2" id="KW-1185">Reference proteome</keyword>
<evidence type="ECO:0000313" key="2">
    <source>
        <dbReference type="Proteomes" id="UP001055439"/>
    </source>
</evidence>
<dbReference type="Proteomes" id="UP001055439">
    <property type="component" value="Chromosome 7"/>
</dbReference>
<gene>
    <name evidence="1" type="ORF">MUK42_13226</name>
</gene>
<organism evidence="1 2">
    <name type="scientific">Musa troglodytarum</name>
    <name type="common">fe'i banana</name>
    <dbReference type="NCBI Taxonomy" id="320322"/>
    <lineage>
        <taxon>Eukaryota</taxon>
        <taxon>Viridiplantae</taxon>
        <taxon>Streptophyta</taxon>
        <taxon>Embryophyta</taxon>
        <taxon>Tracheophyta</taxon>
        <taxon>Spermatophyta</taxon>
        <taxon>Magnoliopsida</taxon>
        <taxon>Liliopsida</taxon>
        <taxon>Zingiberales</taxon>
        <taxon>Musaceae</taxon>
        <taxon>Musa</taxon>
    </lineage>
</organism>
<accession>A0A9E7GUD6</accession>
<dbReference type="EMBL" id="CP097509">
    <property type="protein sequence ID" value="URE21941.1"/>
    <property type="molecule type" value="Genomic_DNA"/>
</dbReference>
<name>A0A9E7GUD6_9LILI</name>
<evidence type="ECO:0000313" key="1">
    <source>
        <dbReference type="EMBL" id="URE21941.1"/>
    </source>
</evidence>